<evidence type="ECO:0000313" key="2">
    <source>
        <dbReference type="EMBL" id="ACC80468.1"/>
    </source>
</evidence>
<accession>B2J2N7</accession>
<keyword evidence="3" id="KW-1185">Reference proteome</keyword>
<dbReference type="EnsemblBacteria" id="ACC80468">
    <property type="protein sequence ID" value="ACC80468"/>
    <property type="gene ID" value="Npun_R1806"/>
</dbReference>
<gene>
    <name evidence="2" type="ordered locus">Npun_R1806</name>
</gene>
<feature type="region of interest" description="Disordered" evidence="1">
    <location>
        <begin position="1"/>
        <end position="25"/>
    </location>
</feature>
<sequence>MTRKKMAMENKKQNESQELSPQELANISGGIAVGEHYPGEYPTEDKYNNLSEAIAKKLENIKFPSWNDNKPISVEPNEGRGD</sequence>
<feature type="compositionally biased region" description="Polar residues" evidence="1">
    <location>
        <begin position="16"/>
        <end position="25"/>
    </location>
</feature>
<reference evidence="2 3" key="2">
    <citation type="journal article" date="2013" name="Plant Physiol.">
        <title>A Nostoc punctiforme Sugar Transporter Necessary to Establish a Cyanobacterium-Plant Symbiosis.</title>
        <authorList>
            <person name="Ekman M."/>
            <person name="Picossi S."/>
            <person name="Campbell E.L."/>
            <person name="Meeks J.C."/>
            <person name="Flores E."/>
        </authorList>
    </citation>
    <scope>NUCLEOTIDE SEQUENCE [LARGE SCALE GENOMIC DNA]</scope>
    <source>
        <strain evidence="3">ATCC 29133 / PCC 73102</strain>
    </source>
</reference>
<reference evidence="3" key="1">
    <citation type="submission" date="2008-04" db="EMBL/GenBank/DDBJ databases">
        <title>Complete sequence of chromosome of Nostoc punctiforme ATCC 29133.</title>
        <authorList>
            <consortium name="US DOE Joint Genome Institute"/>
            <person name="Copeland A."/>
            <person name="Lucas S."/>
            <person name="Lapidus A."/>
            <person name="Glavina del Rio T."/>
            <person name="Dalin E."/>
            <person name="Tice H."/>
            <person name="Pitluck S."/>
            <person name="Chain P."/>
            <person name="Malfatti S."/>
            <person name="Shin M."/>
            <person name="Vergez L."/>
            <person name="Schmutz J."/>
            <person name="Larimer F."/>
            <person name="Land M."/>
            <person name="Hauser L."/>
            <person name="Kyrpides N."/>
            <person name="Kim E."/>
            <person name="Meeks J.C."/>
            <person name="Elhai J."/>
            <person name="Campbell E.L."/>
            <person name="Thiel T."/>
            <person name="Longmire J."/>
            <person name="Potts M."/>
            <person name="Atlas R."/>
        </authorList>
    </citation>
    <scope>NUCLEOTIDE SEQUENCE [LARGE SCALE GENOMIC DNA]</scope>
    <source>
        <strain evidence="3">ATCC 29133 / PCC 73102</strain>
    </source>
</reference>
<feature type="compositionally biased region" description="Basic and acidic residues" evidence="1">
    <location>
        <begin position="1"/>
        <end position="15"/>
    </location>
</feature>
<organism evidence="2 3">
    <name type="scientific">Nostoc punctiforme (strain ATCC 29133 / PCC 73102)</name>
    <dbReference type="NCBI Taxonomy" id="63737"/>
    <lineage>
        <taxon>Bacteria</taxon>
        <taxon>Bacillati</taxon>
        <taxon>Cyanobacteriota</taxon>
        <taxon>Cyanophyceae</taxon>
        <taxon>Nostocales</taxon>
        <taxon>Nostocaceae</taxon>
        <taxon>Nostoc</taxon>
    </lineage>
</organism>
<dbReference type="Proteomes" id="UP000001191">
    <property type="component" value="Chromosome"/>
</dbReference>
<dbReference type="KEGG" id="npu:Npun_R1806"/>
<dbReference type="AlphaFoldDB" id="B2J2N7"/>
<dbReference type="STRING" id="63737.Npun_R1806"/>
<name>B2J2N7_NOSP7</name>
<protein>
    <submittedName>
        <fullName evidence="2">Uncharacterized protein</fullName>
    </submittedName>
</protein>
<evidence type="ECO:0000313" key="3">
    <source>
        <dbReference type="Proteomes" id="UP000001191"/>
    </source>
</evidence>
<evidence type="ECO:0000256" key="1">
    <source>
        <dbReference type="SAM" id="MobiDB-lite"/>
    </source>
</evidence>
<dbReference type="EMBL" id="CP001037">
    <property type="protein sequence ID" value="ACC80468.1"/>
    <property type="molecule type" value="Genomic_DNA"/>
</dbReference>
<proteinExistence type="predicted"/>
<dbReference type="HOGENOM" id="CLU_2554897_0_0_3"/>